<dbReference type="EMBL" id="CP002484">
    <property type="protein sequence ID" value="ADW71488.1"/>
    <property type="molecule type" value="Genomic_DNA"/>
</dbReference>
<keyword evidence="1" id="KW-1133">Transmembrane helix</keyword>
<keyword evidence="3" id="KW-1185">Reference proteome</keyword>
<evidence type="ECO:0000313" key="3">
    <source>
        <dbReference type="Proteomes" id="UP000000343"/>
    </source>
</evidence>
<sequence>MIQVKHFPNQFTILRTTEQNLIFVLPLIGIHLFAVFTGLLKWPQLIQWPADRKSLALDT</sequence>
<organism evidence="3">
    <name type="scientific">Granulicella tundricola (strain ATCC BAA-1859 / DSM 23138 / MP5ACTX9)</name>
    <dbReference type="NCBI Taxonomy" id="1198114"/>
    <lineage>
        <taxon>Bacteria</taxon>
        <taxon>Pseudomonadati</taxon>
        <taxon>Acidobacteriota</taxon>
        <taxon>Terriglobia</taxon>
        <taxon>Terriglobales</taxon>
        <taxon>Acidobacteriaceae</taxon>
        <taxon>Granulicella</taxon>
    </lineage>
</organism>
<dbReference type="PaxDb" id="1198114-AciX9_4556"/>
<dbReference type="KEGG" id="acm:AciX9_4556"/>
<evidence type="ECO:0000313" key="2">
    <source>
        <dbReference type="EMBL" id="ADW71488.1"/>
    </source>
</evidence>
<feature type="transmembrane region" description="Helical" evidence="1">
    <location>
        <begin position="21"/>
        <end position="40"/>
    </location>
</feature>
<keyword evidence="1" id="KW-0812">Transmembrane</keyword>
<reference evidence="3" key="1">
    <citation type="submission" date="2011-01" db="EMBL/GenBank/DDBJ databases">
        <title>Complete sequence of plasmid4 of Acidobacterium sp. MP5ACTX9.</title>
        <authorList>
            <consortium name="US DOE Joint Genome Institute"/>
            <person name="Lucas S."/>
            <person name="Copeland A."/>
            <person name="Lapidus A."/>
            <person name="Cheng J.-F."/>
            <person name="Goodwin L."/>
            <person name="Pitluck S."/>
            <person name="Teshima H."/>
            <person name="Detter J.C."/>
            <person name="Han C."/>
            <person name="Tapia R."/>
            <person name="Land M."/>
            <person name="Hauser L."/>
            <person name="Kyrpides N."/>
            <person name="Ivanova N."/>
            <person name="Ovchinnikova G."/>
            <person name="Pagani I."/>
            <person name="Rawat S.R."/>
            <person name="Mannisto M."/>
            <person name="Haggblom M.M."/>
            <person name="Woyke T."/>
        </authorList>
    </citation>
    <scope>NUCLEOTIDE SEQUENCE [LARGE SCALE GENOMIC DNA]</scope>
    <source>
        <strain evidence="3">MP5ACTX9</strain>
        <plasmid evidence="3">Plasmid pACIX904</plasmid>
    </source>
</reference>
<keyword evidence="2" id="KW-0614">Plasmid</keyword>
<accession>E8X7Q4</accession>
<dbReference type="HOGENOM" id="CLU_2954057_0_0_0"/>
<keyword evidence="1" id="KW-0472">Membrane</keyword>
<protein>
    <submittedName>
        <fullName evidence="2">Uncharacterized protein</fullName>
    </submittedName>
</protein>
<gene>
    <name evidence="2" type="ordered locus">AciX9_4556</name>
</gene>
<evidence type="ECO:0000256" key="1">
    <source>
        <dbReference type="SAM" id="Phobius"/>
    </source>
</evidence>
<geneLocation type="plasmid" evidence="2 3">
    <name>pACIX904</name>
</geneLocation>
<name>E8X7Q4_GRATM</name>
<proteinExistence type="predicted"/>
<dbReference type="AlphaFoldDB" id="E8X7Q4"/>
<dbReference type="Proteomes" id="UP000000343">
    <property type="component" value="Plasmid pACIX904"/>
</dbReference>